<reference evidence="4" key="2">
    <citation type="submission" date="2021-04" db="EMBL/GenBank/DDBJ databases">
        <authorList>
            <person name="Gilroy R."/>
        </authorList>
    </citation>
    <scope>NUCLEOTIDE SEQUENCE</scope>
    <source>
        <strain evidence="4">876</strain>
    </source>
</reference>
<dbReference type="AlphaFoldDB" id="A0A9E2KU28"/>
<reference evidence="4" key="1">
    <citation type="journal article" date="2021" name="PeerJ">
        <title>Extensive microbial diversity within the chicken gut microbiome revealed by metagenomics and culture.</title>
        <authorList>
            <person name="Gilroy R."/>
            <person name="Ravi A."/>
            <person name="Getino M."/>
            <person name="Pursley I."/>
            <person name="Horton D.L."/>
            <person name="Alikhan N.F."/>
            <person name="Baker D."/>
            <person name="Gharbi K."/>
            <person name="Hall N."/>
            <person name="Watson M."/>
            <person name="Adriaenssens E.M."/>
            <person name="Foster-Nyarko E."/>
            <person name="Jarju S."/>
            <person name="Secka A."/>
            <person name="Antonio M."/>
            <person name="Oren A."/>
            <person name="Chaudhuri R.R."/>
            <person name="La Ragione R."/>
            <person name="Hildebrand F."/>
            <person name="Pallen M.J."/>
        </authorList>
    </citation>
    <scope>NUCLEOTIDE SEQUENCE</scope>
    <source>
        <strain evidence="4">876</strain>
    </source>
</reference>
<dbReference type="EMBL" id="JAHLFK010000009">
    <property type="protein sequence ID" value="MBU3829567.1"/>
    <property type="molecule type" value="Genomic_DNA"/>
</dbReference>
<protein>
    <recommendedName>
        <fullName evidence="3">Lreu-0056-like domain-containing protein</fullName>
    </recommendedName>
</protein>
<proteinExistence type="predicted"/>
<feature type="region of interest" description="Disordered" evidence="1">
    <location>
        <begin position="21"/>
        <end position="50"/>
    </location>
</feature>
<dbReference type="PROSITE" id="PS51257">
    <property type="entry name" value="PROKAR_LIPOPROTEIN"/>
    <property type="match status" value="1"/>
</dbReference>
<evidence type="ECO:0000259" key="3">
    <source>
        <dbReference type="Pfam" id="PF22125"/>
    </source>
</evidence>
<name>A0A9E2KU28_9LACO</name>
<gene>
    <name evidence="4" type="ORF">H9843_01485</name>
</gene>
<evidence type="ECO:0000313" key="4">
    <source>
        <dbReference type="EMBL" id="MBU3829567.1"/>
    </source>
</evidence>
<feature type="compositionally biased region" description="Low complexity" evidence="1">
    <location>
        <begin position="196"/>
        <end position="206"/>
    </location>
</feature>
<organism evidence="4 5">
    <name type="scientific">Candidatus Limosilactobacillus merdavium</name>
    <dbReference type="NCBI Taxonomy" id="2838651"/>
    <lineage>
        <taxon>Bacteria</taxon>
        <taxon>Bacillati</taxon>
        <taxon>Bacillota</taxon>
        <taxon>Bacilli</taxon>
        <taxon>Lactobacillales</taxon>
        <taxon>Lactobacillaceae</taxon>
        <taxon>Limosilactobacillus</taxon>
    </lineage>
</organism>
<dbReference type="Proteomes" id="UP000824180">
    <property type="component" value="Unassembled WGS sequence"/>
</dbReference>
<feature type="region of interest" description="Disordered" evidence="1">
    <location>
        <begin position="188"/>
        <end position="208"/>
    </location>
</feature>
<feature type="chain" id="PRO_5038759958" description="Lreu-0056-like domain-containing protein" evidence="2">
    <location>
        <begin position="20"/>
        <end position="330"/>
    </location>
</feature>
<accession>A0A9E2KU28</accession>
<dbReference type="Gene3D" id="3.30.1460.60">
    <property type="match status" value="1"/>
</dbReference>
<evidence type="ECO:0000313" key="5">
    <source>
        <dbReference type="Proteomes" id="UP000824180"/>
    </source>
</evidence>
<feature type="compositionally biased region" description="Low complexity" evidence="1">
    <location>
        <begin position="23"/>
        <end position="48"/>
    </location>
</feature>
<dbReference type="Pfam" id="PF22125">
    <property type="entry name" value="Lreu_0056_like"/>
    <property type="match status" value="1"/>
</dbReference>
<dbReference type="InterPro" id="IPR054365">
    <property type="entry name" value="Lreu_0056-like"/>
</dbReference>
<comment type="caution">
    <text evidence="4">The sequence shown here is derived from an EMBL/GenBank/DDBJ whole genome shotgun (WGS) entry which is preliminary data.</text>
</comment>
<sequence>MKKLLLGFMAVGAALSLTACGNKSSQSSSSSSTQSSQVATKKSSSSATTLDVDHLTPAQTACLVLYYGDNHMPGASSNNYTANMEKSGQGAVVNIYNKDNVPKEDGPLYKTYPDGASVLYNIKLTNTDDNDNGRTLNKIYYTFANNKFYIEDSDAGIQPDGVTASEMVAYAKKKGAEKQILNVAQNTKVVDKRNTSSSNSNSSNSSKLTTQQLGTLVAIYQNPDWFKEGIKDDTMYYGTNDGSDSGDVSGYSYVTANGDPTSWIYFKQNGNDVTIKYVDVKDGETVAEASMATKHVTVSGLLRDYYTNQSQKDEINGYANQLKPESDYDN</sequence>
<feature type="signal peptide" evidence="2">
    <location>
        <begin position="1"/>
        <end position="19"/>
    </location>
</feature>
<dbReference type="CDD" id="cd15778">
    <property type="entry name" value="Lreu_0056_like"/>
    <property type="match status" value="1"/>
</dbReference>
<evidence type="ECO:0000256" key="2">
    <source>
        <dbReference type="SAM" id="SignalP"/>
    </source>
</evidence>
<feature type="domain" description="Lreu-0056-like" evidence="3">
    <location>
        <begin position="210"/>
        <end position="323"/>
    </location>
</feature>
<evidence type="ECO:0000256" key="1">
    <source>
        <dbReference type="SAM" id="MobiDB-lite"/>
    </source>
</evidence>
<keyword evidence="2" id="KW-0732">Signal</keyword>